<sequence length="541" mass="55388">MRTGVKVGVIGGVIAVVVGGGGYGAYNVLDAVNSGSSTSDTASSGAGRTGPVSADEVQETSKAFFAAWSKGKSDAAAHLTDNATKAEPSLSAFSGAAHITKARITPGETQGETVPFSVSATVSYDGKHKPLSYRSELTVVRPAAGGRAVVKWEPTVVHPKLGKGDWLKAGVAEAPTVEAVDRDGRPLDVKKYPSLAPVLDTLRERYAVKAGGTPGIELSVVHADERAPETLVTLSEGKPGKVRTTLSASAQAAAEQAVAQYGQSSVVAEKPSTGEILAVANHRNDNFNAAFLGRLAPGSTMKMVTAAMLIDKGLVSADSKAPCPATATWQSQTFHNLAGMAPDENATLASSFARSCNTTFVKMADDVEVDDLTREAEDNFGLGKNWKTGIVSFDGRVPATGGPDTAASLIGQGQVQMNPLNLVSVTSTVRAGSFRQPVLVPQSLDGRKLAKAKGLSSKAAGQVRQMMNRTATSGTGAPAMAGLGGDIGAKTGSAEVDGQQKANSWFAGYRDDVAAAAMAQEGGHGGDTAGPIVAAVLRAGR</sequence>
<dbReference type="InterPro" id="IPR050515">
    <property type="entry name" value="Beta-lactam/transpept"/>
</dbReference>
<evidence type="ECO:0000313" key="4">
    <source>
        <dbReference type="EMBL" id="OON75971.1"/>
    </source>
</evidence>
<name>A0A1V4A5G4_9ACTN</name>
<protein>
    <submittedName>
        <fullName evidence="4">Penicillin-binding protein</fullName>
    </submittedName>
</protein>
<dbReference type="OrthoDB" id="5241017at2"/>
<dbReference type="RefSeq" id="WP_077970158.1">
    <property type="nucleotide sequence ID" value="NZ_CP045178.1"/>
</dbReference>
<dbReference type="FunFam" id="3.40.710.10:FF:000061">
    <property type="entry name" value="Penicillin-binding protein A"/>
    <property type="match status" value="1"/>
</dbReference>
<proteinExistence type="predicted"/>
<comment type="caution">
    <text evidence="4">The sequence shown here is derived from an EMBL/GenBank/DDBJ whole genome shotgun (WGS) entry which is preliminary data.</text>
</comment>
<dbReference type="Pfam" id="PF05223">
    <property type="entry name" value="MecA_N"/>
    <property type="match status" value="1"/>
</dbReference>
<dbReference type="GO" id="GO:0071555">
    <property type="term" value="P:cell wall organization"/>
    <property type="evidence" value="ECO:0007669"/>
    <property type="project" value="TreeGrafter"/>
</dbReference>
<dbReference type="EMBL" id="MVFC01000020">
    <property type="protein sequence ID" value="OON75971.1"/>
    <property type="molecule type" value="Genomic_DNA"/>
</dbReference>
<dbReference type="Gene3D" id="3.40.710.10">
    <property type="entry name" value="DD-peptidase/beta-lactamase superfamily"/>
    <property type="match status" value="1"/>
</dbReference>
<dbReference type="AlphaFoldDB" id="A0A1V4A5G4"/>
<dbReference type="PANTHER" id="PTHR30627:SF24">
    <property type="entry name" value="PENICILLIN-BINDING PROTEIN 4B"/>
    <property type="match status" value="1"/>
</dbReference>
<dbReference type="InterPro" id="IPR012338">
    <property type="entry name" value="Beta-lactam/transpept-like"/>
</dbReference>
<accession>A0A1V4A5G4</accession>
<gene>
    <name evidence="4" type="ORF">B1H18_21805</name>
</gene>
<dbReference type="SUPFAM" id="SSF56601">
    <property type="entry name" value="beta-lactamase/transpeptidase-like"/>
    <property type="match status" value="1"/>
</dbReference>
<dbReference type="GO" id="GO:0005886">
    <property type="term" value="C:plasma membrane"/>
    <property type="evidence" value="ECO:0007669"/>
    <property type="project" value="TreeGrafter"/>
</dbReference>
<reference evidence="4 5" key="1">
    <citation type="submission" date="2017-02" db="EMBL/GenBank/DDBJ databases">
        <title>Draft Genome Sequence of Streptomyces tsukubaensis F601, a Producer of the immunosuppressant tacrolimus FK506.</title>
        <authorList>
            <person name="Zong G."/>
            <person name="Zhong C."/>
            <person name="Fu J."/>
            <person name="Qin R."/>
            <person name="Cao G."/>
        </authorList>
    </citation>
    <scope>NUCLEOTIDE SEQUENCE [LARGE SCALE GENOMIC DNA]</scope>
    <source>
        <strain evidence="4 5">F601</strain>
    </source>
</reference>
<feature type="domain" description="Penicillin-binding protein transpeptidase" evidence="2">
    <location>
        <begin position="265"/>
        <end position="537"/>
    </location>
</feature>
<feature type="transmembrane region" description="Helical" evidence="1">
    <location>
        <begin position="7"/>
        <end position="26"/>
    </location>
</feature>
<keyword evidence="1" id="KW-0812">Transmembrane</keyword>
<evidence type="ECO:0000256" key="1">
    <source>
        <dbReference type="SAM" id="Phobius"/>
    </source>
</evidence>
<feature type="domain" description="NTF2-like N-terminal transpeptidase" evidence="3">
    <location>
        <begin position="58"/>
        <end position="165"/>
    </location>
</feature>
<dbReference type="InterPro" id="IPR007887">
    <property type="entry name" value="MecA_N"/>
</dbReference>
<dbReference type="GO" id="GO:0008658">
    <property type="term" value="F:penicillin binding"/>
    <property type="evidence" value="ECO:0007669"/>
    <property type="project" value="InterPro"/>
</dbReference>
<organism evidence="4 5">
    <name type="scientific">Streptomyces tsukubensis</name>
    <dbReference type="NCBI Taxonomy" id="83656"/>
    <lineage>
        <taxon>Bacteria</taxon>
        <taxon>Bacillati</taxon>
        <taxon>Actinomycetota</taxon>
        <taxon>Actinomycetes</taxon>
        <taxon>Kitasatosporales</taxon>
        <taxon>Streptomycetaceae</taxon>
        <taxon>Streptomyces</taxon>
    </lineage>
</organism>
<dbReference type="PANTHER" id="PTHR30627">
    <property type="entry name" value="PEPTIDOGLYCAN D,D-TRANSPEPTIDASE"/>
    <property type="match status" value="1"/>
</dbReference>
<evidence type="ECO:0000259" key="3">
    <source>
        <dbReference type="Pfam" id="PF05223"/>
    </source>
</evidence>
<dbReference type="InterPro" id="IPR001460">
    <property type="entry name" value="PCN-bd_Tpept"/>
</dbReference>
<keyword evidence="5" id="KW-1185">Reference proteome</keyword>
<dbReference type="STRING" id="83656.B1H18_21805"/>
<dbReference type="GO" id="GO:0071972">
    <property type="term" value="F:peptidoglycan L,D-transpeptidase activity"/>
    <property type="evidence" value="ECO:0007669"/>
    <property type="project" value="TreeGrafter"/>
</dbReference>
<evidence type="ECO:0000259" key="2">
    <source>
        <dbReference type="Pfam" id="PF00905"/>
    </source>
</evidence>
<evidence type="ECO:0000313" key="5">
    <source>
        <dbReference type="Proteomes" id="UP000190539"/>
    </source>
</evidence>
<keyword evidence="1" id="KW-1133">Transmembrane helix</keyword>
<dbReference type="Proteomes" id="UP000190539">
    <property type="component" value="Unassembled WGS sequence"/>
</dbReference>
<dbReference type="Pfam" id="PF00905">
    <property type="entry name" value="Transpeptidase"/>
    <property type="match status" value="1"/>
</dbReference>
<dbReference type="GO" id="GO:0046677">
    <property type="term" value="P:response to antibiotic"/>
    <property type="evidence" value="ECO:0007669"/>
    <property type="project" value="InterPro"/>
</dbReference>
<keyword evidence="1" id="KW-0472">Membrane</keyword>